<evidence type="ECO:0000259" key="1">
    <source>
        <dbReference type="Pfam" id="PF12708"/>
    </source>
</evidence>
<dbReference type="AlphaFoldDB" id="A0A8K0V8B6"/>
<sequence length="762" mass="82243">MNKVITDGLLLMPPPFSAGLGNWSREDGTPGSASWAGQPNAAFVPADQDFGGCMEIQKNQSVTPVRSYLQTPIQPGLYLRVRARVKAVSGNLPTVRIAAWAGRGDGSAVAGLTLSGPTVPLTAYGAVVTVSAIIAPAARQGVDMVWGTEPVYGHFGLNLTGPNGGVVRIDDIEIEDVTDIFLRKMLDWVDVRDYGALGNGTTDDSAAFAAADADANGRSVLVSAGTYFLNNHVAFASHVRFEGTVVMPPQFRLSCSKNFDLPTYEAAFGSEEAGFRRGLQTLFHFSDHVVFDLRGRRVTIRSPVDVAALAGIDALVQRRILANGMLEAANTADWDDETASSVATYTPSNPLRLTNVLNLAAVPVGARVIGTGVGREVYVTSKDMGAGTITLSRPLWGAAGTRSYDFVRYKYMLDFSGFASLSRFEIFDLEFNCNGRASALMLPPSGKTFRLAESIVNKPKDRGITSIGDGCQGLFVDQCQFLSNEQPVPVQDRTTIAMNVNSNDAKIRDNRVVRFAHFAILGGSGNIILGNHFFQGDDQTAGVRRAGLIFTTPNVKSLITGNYIDNCFIEWGNEHDAEPDFSNEFSFGGLTLTGNIFTTNDVSPAFRWFVVTPYGPGHFLNGLMVNDNVFRTVNATIDRVEAVDTTHATLDFTRFRNVIIEANTFNGVTRGMQSPVMLRHDQNTAADTWVVDASQNLPFGSHARNVQSVVAEGAVTTAGGVTNFAMPYVETSRGAGSNLIHLRWPQALRGRAHVTIRCDNPN</sequence>
<organism evidence="2 3">
    <name type="scientific">Szabonella alba</name>
    <dbReference type="NCBI Taxonomy" id="2804194"/>
    <lineage>
        <taxon>Bacteria</taxon>
        <taxon>Pseudomonadati</taxon>
        <taxon>Pseudomonadota</taxon>
        <taxon>Alphaproteobacteria</taxon>
        <taxon>Rhodobacterales</taxon>
        <taxon>Paracoccaceae</taxon>
        <taxon>Szabonella</taxon>
    </lineage>
</organism>
<dbReference type="SUPFAM" id="SSF51126">
    <property type="entry name" value="Pectin lyase-like"/>
    <property type="match status" value="1"/>
</dbReference>
<proteinExistence type="predicted"/>
<comment type="caution">
    <text evidence="2">The sequence shown here is derived from an EMBL/GenBank/DDBJ whole genome shotgun (WGS) entry which is preliminary data.</text>
</comment>
<dbReference type="InterPro" id="IPR012334">
    <property type="entry name" value="Pectin_lyas_fold"/>
</dbReference>
<reference evidence="2" key="1">
    <citation type="submission" date="2021-01" db="EMBL/GenBank/DDBJ databases">
        <title>Tabrizicola alba sp. nov. a motile alkaliphilic bacterium isolated from a soda lake.</title>
        <authorList>
            <person name="Szuroczki S."/>
            <person name="Abbaszade G."/>
            <person name="Schumann P."/>
            <person name="Toth E."/>
        </authorList>
    </citation>
    <scope>NUCLEOTIDE SEQUENCE</scope>
    <source>
        <strain evidence="2">DMG-N-6</strain>
    </source>
</reference>
<dbReference type="Proteomes" id="UP000648908">
    <property type="component" value="Unassembled WGS sequence"/>
</dbReference>
<dbReference type="InterPro" id="IPR011050">
    <property type="entry name" value="Pectin_lyase_fold/virulence"/>
</dbReference>
<protein>
    <submittedName>
        <fullName evidence="2">Right-handed parallel beta-helix repeat-containing protein</fullName>
    </submittedName>
</protein>
<name>A0A8K0V8B6_9RHOB</name>
<dbReference type="EMBL" id="JAESVN010000001">
    <property type="protein sequence ID" value="MBL4916131.1"/>
    <property type="molecule type" value="Genomic_DNA"/>
</dbReference>
<evidence type="ECO:0000313" key="2">
    <source>
        <dbReference type="EMBL" id="MBL4916131.1"/>
    </source>
</evidence>
<gene>
    <name evidence="2" type="ORF">JL811_02760</name>
</gene>
<dbReference type="Pfam" id="PF12708">
    <property type="entry name" value="Pect-lyase_RHGA_epim"/>
    <property type="match status" value="1"/>
</dbReference>
<dbReference type="RefSeq" id="WP_202686770.1">
    <property type="nucleotide sequence ID" value="NZ_JAESVN010000001.1"/>
</dbReference>
<dbReference type="Gene3D" id="2.160.20.10">
    <property type="entry name" value="Single-stranded right-handed beta-helix, Pectin lyase-like"/>
    <property type="match status" value="2"/>
</dbReference>
<accession>A0A8K0V8B6</accession>
<keyword evidence="3" id="KW-1185">Reference proteome</keyword>
<dbReference type="InterPro" id="IPR024535">
    <property type="entry name" value="RHGA/B-epi-like_pectate_lyase"/>
</dbReference>
<feature type="domain" description="Rhamnogalacturonase A/B/Epimerase-like pectate lyase" evidence="1">
    <location>
        <begin position="188"/>
        <end position="250"/>
    </location>
</feature>
<evidence type="ECO:0000313" key="3">
    <source>
        <dbReference type="Proteomes" id="UP000648908"/>
    </source>
</evidence>